<keyword evidence="4" id="KW-0949">S-adenosyl-L-methionine</keyword>
<reference evidence="7 8" key="1">
    <citation type="submission" date="2008-04" db="EMBL/GenBank/DDBJ databases">
        <title>Draft genome sequence of Bacteroides coprocola (DSM 17136).</title>
        <authorList>
            <person name="Sudarsanam P."/>
            <person name="Ley R."/>
            <person name="Guruge J."/>
            <person name="Turnbaugh P.J."/>
            <person name="Mahowald M."/>
            <person name="Liep D."/>
            <person name="Gordon J."/>
        </authorList>
    </citation>
    <scope>NUCLEOTIDE SEQUENCE [LARGE SCALE GENOMIC DNA]</scope>
    <source>
        <strain evidence="7 8">DSM 17136</strain>
    </source>
</reference>
<dbReference type="HOGENOM" id="CLU_002539_2_1_10"/>
<dbReference type="GeneID" id="79860776"/>
<dbReference type="PANTHER" id="PTHR33841">
    <property type="entry name" value="DNA METHYLTRANSFERASE YEEA-RELATED"/>
    <property type="match status" value="1"/>
</dbReference>
<dbReference type="eggNOG" id="COG1002">
    <property type="taxonomic scope" value="Bacteria"/>
</dbReference>
<sequence>MSTINNLQNLVNRFLEAKTDGSLEGASEATMRTWIDELLSVFGWNVQDTHQVLTERTLDKEERQKLKAIGSTNVRPDYTLVNGKVPLVFVDAKNLDVNIETGKDVAFQIRSYGWSIGAPFSIVTNFEQLAIYDCSYMPRINDEANYARHFYATADEYVEKFDTLDTFLSRTNVLAGNVKFIQQKGNALDENFSKMLGEARIAFAKAIIDQNEIESVNVLSYYVQTIINRILFIRVCESRGLEVDGLLNKFAQGNFWEEFKNSSYGDFYDHYDGPMFKKIPSLQSLQIDNGVFESFLANLYYPSPYRFDVIPLKTLSDIYDLFLGYQLVVDGSSVTDELKAEFKKSNGAVTTPEALVNQVIECTIPFNTIANLTIEQIFNLKIIDIACGSGVFLVGAYDYLIKQIEKKLERNQDCDAELYADLEYPVLNINGRRKLINNCIYGVDINPEAVEVSKMSLCLRLIDNYSPEDFDAVGLLGSQILKGIGANIRCGNTLVGTDIEQHFPAIADNMRELQETNAFDWESSFPTVFENGGFDFVVGNPPYVEVKNYNVGLPHMAAYIKRFYSSSKNGKIDLAIPFIEKGINLLNANGRLGFIVQKRFFKTEYGKGIRELLTTRRLLNGVHDYEETDLFAGRLTYVAIVVCDNNRENNNHVWYYNSCSNKNMLLSADTLSDTPWNFENAQMNALRIRLTKSLGTLEDVCNVKVGVQVLWNDAFQIHVDKIENDLIYGHSVIDEHIVIEKDACKPLLCNEHFAPLTKRDYTTYALFPYDVTDDGEVTELSINDIEDRYPRAYNYLTKHKALITSSVQTLPEKNKSYTAAEHWHLFTRANNHGAVYKKLAVPMTAQYPQAAVITDTHVYCDNANMFFVQVSDMTEEKLYALSAIVNSTIFCAFARSIANPQQGGYYKFNKQFLNPVPVPKDAFVECKPQIKKLAKVAKRIEETNEQIRTSIGGQTTGLENSLKSLWAELDQICDKLYGLNIEDKGIIYSTHRFDRNPYGQED</sequence>
<protein>
    <recommendedName>
        <fullName evidence="1">site-specific DNA-methyltransferase (adenine-specific)</fullName>
        <ecNumber evidence="1">2.1.1.72</ecNumber>
    </recommendedName>
</protein>
<dbReference type="PANTHER" id="PTHR33841:SF1">
    <property type="entry name" value="DNA METHYLTRANSFERASE A"/>
    <property type="match status" value="1"/>
</dbReference>
<dbReference type="RefSeq" id="WP_007567914.1">
    <property type="nucleotide sequence ID" value="NZ_DS981464.1"/>
</dbReference>
<dbReference type="eggNOG" id="COG0827">
    <property type="taxonomic scope" value="Bacteria"/>
</dbReference>
<dbReference type="GO" id="GO:0006304">
    <property type="term" value="P:DNA modification"/>
    <property type="evidence" value="ECO:0007669"/>
    <property type="project" value="InterPro"/>
</dbReference>
<dbReference type="InterPro" id="IPR029063">
    <property type="entry name" value="SAM-dependent_MTases_sf"/>
</dbReference>
<dbReference type="Proteomes" id="UP000003146">
    <property type="component" value="Unassembled WGS sequence"/>
</dbReference>
<reference evidence="7 8" key="2">
    <citation type="submission" date="2008-04" db="EMBL/GenBank/DDBJ databases">
        <authorList>
            <person name="Fulton L."/>
            <person name="Clifton S."/>
            <person name="Fulton B."/>
            <person name="Xu J."/>
            <person name="Minx P."/>
            <person name="Pepin K.H."/>
            <person name="Johnson M."/>
            <person name="Thiruvilangam P."/>
            <person name="Bhonagiri V."/>
            <person name="Nash W.E."/>
            <person name="Mardis E.R."/>
            <person name="Wilson R.K."/>
        </authorList>
    </citation>
    <scope>NUCLEOTIDE SEQUENCE [LARGE SCALE GENOMIC DNA]</scope>
    <source>
        <strain evidence="7 8">DSM 17136</strain>
    </source>
</reference>
<proteinExistence type="predicted"/>
<dbReference type="AlphaFoldDB" id="B3JDX4"/>
<dbReference type="InterPro" id="IPR011639">
    <property type="entry name" value="MethylTrfase_TaqI-like_dom"/>
</dbReference>
<evidence type="ECO:0000259" key="6">
    <source>
        <dbReference type="Pfam" id="PF07669"/>
    </source>
</evidence>
<dbReference type="InterPro" id="IPR002052">
    <property type="entry name" value="DNA_methylase_N6_adenine_CS"/>
</dbReference>
<comment type="caution">
    <text evidence="7">The sequence shown here is derived from an EMBL/GenBank/DDBJ whole genome shotgun (WGS) entry which is preliminary data.</text>
</comment>
<comment type="catalytic activity">
    <reaction evidence="5">
        <text>a 2'-deoxyadenosine in DNA + S-adenosyl-L-methionine = an N(6)-methyl-2'-deoxyadenosine in DNA + S-adenosyl-L-homocysteine + H(+)</text>
        <dbReference type="Rhea" id="RHEA:15197"/>
        <dbReference type="Rhea" id="RHEA-COMP:12418"/>
        <dbReference type="Rhea" id="RHEA-COMP:12419"/>
        <dbReference type="ChEBI" id="CHEBI:15378"/>
        <dbReference type="ChEBI" id="CHEBI:57856"/>
        <dbReference type="ChEBI" id="CHEBI:59789"/>
        <dbReference type="ChEBI" id="CHEBI:90615"/>
        <dbReference type="ChEBI" id="CHEBI:90616"/>
        <dbReference type="EC" id="2.1.1.72"/>
    </reaction>
</comment>
<name>B3JDX4_9BACT</name>
<dbReference type="GO" id="GO:0032259">
    <property type="term" value="P:methylation"/>
    <property type="evidence" value="ECO:0007669"/>
    <property type="project" value="UniProtKB-KW"/>
</dbReference>
<evidence type="ECO:0000256" key="1">
    <source>
        <dbReference type="ARBA" id="ARBA00011900"/>
    </source>
</evidence>
<keyword evidence="3" id="KW-0808">Transferase</keyword>
<evidence type="ECO:0000313" key="8">
    <source>
        <dbReference type="Proteomes" id="UP000003146"/>
    </source>
</evidence>
<feature type="domain" description="Type II methyltransferase M.TaqI-like" evidence="6">
    <location>
        <begin position="438"/>
        <end position="631"/>
    </location>
</feature>
<evidence type="ECO:0000256" key="3">
    <source>
        <dbReference type="ARBA" id="ARBA00022679"/>
    </source>
</evidence>
<organism evidence="7 8">
    <name type="scientific">Phocaeicola coprocola DSM 17136</name>
    <dbReference type="NCBI Taxonomy" id="470145"/>
    <lineage>
        <taxon>Bacteria</taxon>
        <taxon>Pseudomonadati</taxon>
        <taxon>Bacteroidota</taxon>
        <taxon>Bacteroidia</taxon>
        <taxon>Bacteroidales</taxon>
        <taxon>Bacteroidaceae</taxon>
        <taxon>Phocaeicola</taxon>
    </lineage>
</organism>
<dbReference type="SUPFAM" id="SSF53335">
    <property type="entry name" value="S-adenosyl-L-methionine-dependent methyltransferases"/>
    <property type="match status" value="1"/>
</dbReference>
<keyword evidence="2" id="KW-0489">Methyltransferase</keyword>
<dbReference type="EC" id="2.1.1.72" evidence="1"/>
<evidence type="ECO:0000256" key="5">
    <source>
        <dbReference type="ARBA" id="ARBA00047942"/>
    </source>
</evidence>
<evidence type="ECO:0000256" key="4">
    <source>
        <dbReference type="ARBA" id="ARBA00022691"/>
    </source>
</evidence>
<dbReference type="Gene3D" id="3.40.50.150">
    <property type="entry name" value="Vaccinia Virus protein VP39"/>
    <property type="match status" value="1"/>
</dbReference>
<accession>B3JDX4</accession>
<dbReference type="STRING" id="470145.BACCOP_00062"/>
<dbReference type="PRINTS" id="PR00507">
    <property type="entry name" value="N12N6MTFRASE"/>
</dbReference>
<evidence type="ECO:0000256" key="2">
    <source>
        <dbReference type="ARBA" id="ARBA00022603"/>
    </source>
</evidence>
<dbReference type="PROSITE" id="PS00092">
    <property type="entry name" value="N6_MTASE"/>
    <property type="match status" value="1"/>
</dbReference>
<gene>
    <name evidence="7" type="ORF">BACCOP_00062</name>
</gene>
<evidence type="ECO:0000313" key="7">
    <source>
        <dbReference type="EMBL" id="EDV02881.1"/>
    </source>
</evidence>
<dbReference type="EMBL" id="ABIY02000005">
    <property type="protein sequence ID" value="EDV02881.1"/>
    <property type="molecule type" value="Genomic_DNA"/>
</dbReference>
<dbReference type="InterPro" id="IPR050953">
    <property type="entry name" value="N4_N6_ade-DNA_methylase"/>
</dbReference>
<dbReference type="Pfam" id="PF07669">
    <property type="entry name" value="Eco57I"/>
    <property type="match status" value="1"/>
</dbReference>
<dbReference type="GO" id="GO:0003676">
    <property type="term" value="F:nucleic acid binding"/>
    <property type="evidence" value="ECO:0007669"/>
    <property type="project" value="InterPro"/>
</dbReference>
<dbReference type="GO" id="GO:0009007">
    <property type="term" value="F:site-specific DNA-methyltransferase (adenine-specific) activity"/>
    <property type="evidence" value="ECO:0007669"/>
    <property type="project" value="UniProtKB-EC"/>
</dbReference>